<organism evidence="2">
    <name type="scientific">Zea mays</name>
    <name type="common">Maize</name>
    <dbReference type="NCBI Taxonomy" id="4577"/>
    <lineage>
        <taxon>Eukaryota</taxon>
        <taxon>Viridiplantae</taxon>
        <taxon>Streptophyta</taxon>
        <taxon>Embryophyta</taxon>
        <taxon>Tracheophyta</taxon>
        <taxon>Spermatophyta</taxon>
        <taxon>Magnoliopsida</taxon>
        <taxon>Liliopsida</taxon>
        <taxon>Poales</taxon>
        <taxon>Poaceae</taxon>
        <taxon>PACMAD clade</taxon>
        <taxon>Panicoideae</taxon>
        <taxon>Andropogonodae</taxon>
        <taxon>Andropogoneae</taxon>
        <taxon>Tripsacinae</taxon>
        <taxon>Zea</taxon>
    </lineage>
</organism>
<feature type="compositionally biased region" description="Low complexity" evidence="1">
    <location>
        <begin position="39"/>
        <end position="54"/>
    </location>
</feature>
<evidence type="ECO:0000256" key="1">
    <source>
        <dbReference type="SAM" id="MobiDB-lite"/>
    </source>
</evidence>
<feature type="region of interest" description="Disordered" evidence="1">
    <location>
        <begin position="39"/>
        <end position="64"/>
    </location>
</feature>
<evidence type="ECO:0000313" key="2">
    <source>
        <dbReference type="EMBL" id="ONM09969.1"/>
    </source>
</evidence>
<protein>
    <submittedName>
        <fullName evidence="2">Uncharacterized protein</fullName>
    </submittedName>
</protein>
<gene>
    <name evidence="2" type="ORF">ZEAMMB73_Zm00001d034336</name>
</gene>
<reference evidence="2" key="1">
    <citation type="submission" date="2015-12" db="EMBL/GenBank/DDBJ databases">
        <title>Update maize B73 reference genome by single molecule sequencing technologies.</title>
        <authorList>
            <consortium name="Maize Genome Sequencing Project"/>
            <person name="Ware D."/>
        </authorList>
    </citation>
    <scope>NUCLEOTIDE SEQUENCE [LARGE SCALE GENOMIC DNA]</scope>
    <source>
        <tissue evidence="2">Seedling</tissue>
    </source>
</reference>
<name>A0A1D6L6P8_MAIZE</name>
<dbReference type="AlphaFoldDB" id="A0A1D6L6P8"/>
<sequence length="64" mass="6986">MPQLLLSGVVAVPLAPVTSRSDLGAQLRVPMRRNLRCARTCPSQSPWSSSPSSPRLDRSSEREP</sequence>
<proteinExistence type="predicted"/>
<accession>A0A1D6L6P8</accession>
<feature type="compositionally biased region" description="Basic and acidic residues" evidence="1">
    <location>
        <begin position="55"/>
        <end position="64"/>
    </location>
</feature>
<dbReference type="EMBL" id="CM007647">
    <property type="protein sequence ID" value="ONM09969.1"/>
    <property type="molecule type" value="Genomic_DNA"/>
</dbReference>